<dbReference type="EMBL" id="BARU01011744">
    <property type="protein sequence ID" value="GAH32871.1"/>
    <property type="molecule type" value="Genomic_DNA"/>
</dbReference>
<protein>
    <recommendedName>
        <fullName evidence="1">Rhamnogalacturonan lyase family 11 C-terminal domain-containing protein</fullName>
    </recommendedName>
</protein>
<gene>
    <name evidence="2" type="ORF">S03H2_21942</name>
</gene>
<dbReference type="InterPro" id="IPR015943">
    <property type="entry name" value="WD40/YVTN_repeat-like_dom_sf"/>
</dbReference>
<feature type="domain" description="Rhamnogalacturonan lyase family 11 C-terminal" evidence="1">
    <location>
        <begin position="17"/>
        <end position="257"/>
    </location>
</feature>
<evidence type="ECO:0000259" key="1">
    <source>
        <dbReference type="Pfam" id="PF21348"/>
    </source>
</evidence>
<reference evidence="2" key="1">
    <citation type="journal article" date="2014" name="Front. Microbiol.">
        <title>High frequency of phylogenetically diverse reductive dehalogenase-homologous genes in deep subseafloor sedimentary metagenomes.</title>
        <authorList>
            <person name="Kawai M."/>
            <person name="Futagami T."/>
            <person name="Toyoda A."/>
            <person name="Takaki Y."/>
            <person name="Nishi S."/>
            <person name="Hori S."/>
            <person name="Arai W."/>
            <person name="Tsubouchi T."/>
            <person name="Morono Y."/>
            <person name="Uchiyama I."/>
            <person name="Ito T."/>
            <person name="Fujiyama A."/>
            <person name="Inagaki F."/>
            <person name="Takami H."/>
        </authorList>
    </citation>
    <scope>NUCLEOTIDE SEQUENCE</scope>
    <source>
        <strain evidence="2">Expedition CK06-06</strain>
    </source>
</reference>
<dbReference type="AlphaFoldDB" id="X1EHS2"/>
<dbReference type="Gene3D" id="2.130.10.10">
    <property type="entry name" value="YVTN repeat-like/Quinoprotein amine dehydrogenase"/>
    <property type="match status" value="1"/>
</dbReference>
<feature type="non-terminal residue" evidence="2">
    <location>
        <position position="1"/>
    </location>
</feature>
<feature type="non-terminal residue" evidence="2">
    <location>
        <position position="262"/>
    </location>
</feature>
<evidence type="ECO:0000313" key="2">
    <source>
        <dbReference type="EMBL" id="GAH32871.1"/>
    </source>
</evidence>
<dbReference type="InterPro" id="IPR028994">
    <property type="entry name" value="Integrin_alpha_N"/>
</dbReference>
<dbReference type="PANTHER" id="PTHR43118:SF1">
    <property type="entry name" value="RHAMNOGALACTURONAN LYASE (EUROFUNG)"/>
    <property type="match status" value="1"/>
</dbReference>
<comment type="caution">
    <text evidence="2">The sequence shown here is derived from an EMBL/GenBank/DDBJ whole genome shotgun (WGS) entry which is preliminary data.</text>
</comment>
<dbReference type="Pfam" id="PF21348">
    <property type="entry name" value="RGL11_C"/>
    <property type="match status" value="1"/>
</dbReference>
<sequence>NSPFVSVKLEGEHTFQKVGIADLNGDGAYDFVIKQPNANIDPYVKYWKPSPETYKVEAYLSDGTLLWRKDLGWAIEQGIWYSPMVVYDLDGDGKAEVALKTGEGDPRDEDGRVTSGPEWLSILDGMTGEERARVDWPNRELYPSYNYASRNQLCVAYLDGKTPCVIVERGTYNVIHVVAYEYRDGKLRELWRWHDAEEGGIYRGQGAHSMHAADVDGDGRDEVFLGSCVIDDNGNGLWSTGMGHPDHHYVGDIDPAKGEFQH</sequence>
<dbReference type="PANTHER" id="PTHR43118">
    <property type="entry name" value="RHAMNOGALACTURONAN LYASE (EUROFUNG)"/>
    <property type="match status" value="1"/>
</dbReference>
<proteinExistence type="predicted"/>
<name>X1EHS2_9ZZZZ</name>
<dbReference type="InterPro" id="IPR034641">
    <property type="entry name" value="RGL11"/>
</dbReference>
<dbReference type="SUPFAM" id="SSF69318">
    <property type="entry name" value="Integrin alpha N-terminal domain"/>
    <property type="match status" value="1"/>
</dbReference>
<organism evidence="2">
    <name type="scientific">marine sediment metagenome</name>
    <dbReference type="NCBI Taxonomy" id="412755"/>
    <lineage>
        <taxon>unclassified sequences</taxon>
        <taxon>metagenomes</taxon>
        <taxon>ecological metagenomes</taxon>
    </lineage>
</organism>
<dbReference type="InterPro" id="IPR049366">
    <property type="entry name" value="RGL11_C"/>
</dbReference>
<accession>X1EHS2</accession>